<keyword evidence="2" id="KW-1133">Transmembrane helix</keyword>
<dbReference type="FunCoup" id="I2H7H5">
    <property type="interactions" value="45"/>
</dbReference>
<gene>
    <name evidence="3" type="primary">TBLA0H00340</name>
    <name evidence="3" type="ORF">TBLA_0H00340</name>
</gene>
<evidence type="ECO:0000313" key="4">
    <source>
        <dbReference type="Proteomes" id="UP000002866"/>
    </source>
</evidence>
<accession>I2H7H5</accession>
<protein>
    <recommendedName>
        <fullName evidence="5">V-type ATPase assembly factor PKR1</fullName>
    </recommendedName>
</protein>
<evidence type="ECO:0000256" key="1">
    <source>
        <dbReference type="SAM" id="MobiDB-lite"/>
    </source>
</evidence>
<keyword evidence="4" id="KW-1185">Reference proteome</keyword>
<feature type="transmembrane region" description="Helical" evidence="2">
    <location>
        <begin position="46"/>
        <end position="67"/>
    </location>
</feature>
<dbReference type="PANTHER" id="PTHR28251:SF1">
    <property type="entry name" value="V-TYPE ATPASE ASSEMBLY FACTOR PKR1"/>
    <property type="match status" value="1"/>
</dbReference>
<evidence type="ECO:0008006" key="5">
    <source>
        <dbReference type="Google" id="ProtNLM"/>
    </source>
</evidence>
<reference evidence="3 4" key="1">
    <citation type="journal article" date="2011" name="Proc. Natl. Acad. Sci. U.S.A.">
        <title>Evolutionary erosion of yeast sex chromosomes by mating-type switching accidents.</title>
        <authorList>
            <person name="Gordon J.L."/>
            <person name="Armisen D."/>
            <person name="Proux-Wera E."/>
            <person name="Oheigeartaigh S.S."/>
            <person name="Byrne K.P."/>
            <person name="Wolfe K.H."/>
        </authorList>
    </citation>
    <scope>NUCLEOTIDE SEQUENCE [LARGE SCALE GENOMIC DNA]</scope>
    <source>
        <strain evidence="4">ATCC 34711 / CBS 6284 / DSM 70876 / NBRC 10599 / NRRL Y-10934 / UCD 77-7</strain>
    </source>
</reference>
<dbReference type="OrthoDB" id="9626941at2759"/>
<dbReference type="RefSeq" id="XP_004181846.1">
    <property type="nucleotide sequence ID" value="XM_004181798.1"/>
</dbReference>
<dbReference type="EMBL" id="HE806323">
    <property type="protein sequence ID" value="CCH62327.1"/>
    <property type="molecule type" value="Genomic_DNA"/>
</dbReference>
<name>I2H7H5_HENB6</name>
<feature type="region of interest" description="Disordered" evidence="1">
    <location>
        <begin position="91"/>
        <end position="116"/>
    </location>
</feature>
<feature type="transmembrane region" description="Helical" evidence="2">
    <location>
        <begin position="20"/>
        <end position="40"/>
    </location>
</feature>
<feature type="compositionally biased region" description="Polar residues" evidence="1">
    <location>
        <begin position="106"/>
        <end position="116"/>
    </location>
</feature>
<dbReference type="GeneID" id="14497484"/>
<sequence>MSIQSLIIKSITEPGANDAVVIAIHITFCSLLAVLASMVFVTRGNIHYIFLFFIAAILYGILTWFISEIKKIQAEEKKEVKSMSKDVYDNDTQVTKNSSTDDAKSSLKNLGKSMSE</sequence>
<dbReference type="GO" id="GO:0005789">
    <property type="term" value="C:endoplasmic reticulum membrane"/>
    <property type="evidence" value="ECO:0007669"/>
    <property type="project" value="TreeGrafter"/>
</dbReference>
<organism evidence="3 4">
    <name type="scientific">Henningerozyma blattae (strain ATCC 34711 / CBS 6284 / DSM 70876 / NBRC 10599 / NRRL Y-10934 / UCD 77-7)</name>
    <name type="common">Yeast</name>
    <name type="synonym">Tetrapisispora blattae</name>
    <dbReference type="NCBI Taxonomy" id="1071380"/>
    <lineage>
        <taxon>Eukaryota</taxon>
        <taxon>Fungi</taxon>
        <taxon>Dikarya</taxon>
        <taxon>Ascomycota</taxon>
        <taxon>Saccharomycotina</taxon>
        <taxon>Saccharomycetes</taxon>
        <taxon>Saccharomycetales</taxon>
        <taxon>Saccharomycetaceae</taxon>
        <taxon>Henningerozyma</taxon>
    </lineage>
</organism>
<dbReference type="STRING" id="1071380.I2H7H5"/>
<proteinExistence type="predicted"/>
<dbReference type="InParanoid" id="I2H7H5"/>
<dbReference type="KEGG" id="tbl:TBLA_0H00340"/>
<dbReference type="AlphaFoldDB" id="I2H7H5"/>
<evidence type="ECO:0000313" key="3">
    <source>
        <dbReference type="EMBL" id="CCH62327.1"/>
    </source>
</evidence>
<keyword evidence="2" id="KW-0472">Membrane</keyword>
<keyword evidence="2" id="KW-0812">Transmembrane</keyword>
<dbReference type="HOGENOM" id="CLU_068499_1_0_1"/>
<evidence type="ECO:0000256" key="2">
    <source>
        <dbReference type="SAM" id="Phobius"/>
    </source>
</evidence>
<dbReference type="GO" id="GO:0070072">
    <property type="term" value="P:vacuolar proton-transporting V-type ATPase complex assembly"/>
    <property type="evidence" value="ECO:0007669"/>
    <property type="project" value="InterPro"/>
</dbReference>
<dbReference type="Proteomes" id="UP000002866">
    <property type="component" value="Chromosome 8"/>
</dbReference>
<dbReference type="PANTHER" id="PTHR28251">
    <property type="entry name" value="V-TYPE ATPASE ASSEMBLY FACTOR PKR1"/>
    <property type="match status" value="1"/>
</dbReference>
<dbReference type="InterPro" id="IPR013945">
    <property type="entry name" value="Pkr1"/>
</dbReference>
<dbReference type="Pfam" id="PF08636">
    <property type="entry name" value="Pkr1"/>
    <property type="match status" value="1"/>
</dbReference>